<evidence type="ECO:0000256" key="1">
    <source>
        <dbReference type="SAM" id="Coils"/>
    </source>
</evidence>
<dbReference type="VEuPathDB" id="CryptoDB:CMU_005220"/>
<dbReference type="AlphaFoldDB" id="B6AHA4"/>
<protein>
    <recommendedName>
        <fullName evidence="4">THUMP domain-containing protein</fullName>
    </recommendedName>
</protein>
<evidence type="ECO:0000313" key="2">
    <source>
        <dbReference type="EMBL" id="EEA07599.1"/>
    </source>
</evidence>
<keyword evidence="1" id="KW-0175">Coiled coil</keyword>
<dbReference type="PANTHER" id="PTHR13452">
    <property type="entry name" value="THUMP DOMAIN CONTAINING PROTEIN 1-RELATED"/>
    <property type="match status" value="1"/>
</dbReference>
<dbReference type="GO" id="GO:0003723">
    <property type="term" value="F:RNA binding"/>
    <property type="evidence" value="ECO:0007669"/>
    <property type="project" value="InterPro"/>
</dbReference>
<dbReference type="GeneID" id="6997189"/>
<dbReference type="CDD" id="cd11717">
    <property type="entry name" value="THUMP_THUMPD1_like"/>
    <property type="match status" value="1"/>
</dbReference>
<gene>
    <name evidence="2" type="ORF">CMU_005220</name>
</gene>
<proteinExistence type="predicted"/>
<evidence type="ECO:0000313" key="3">
    <source>
        <dbReference type="Proteomes" id="UP000001460"/>
    </source>
</evidence>
<accession>B6AHA4</accession>
<dbReference type="STRING" id="441375.B6AHA4"/>
<evidence type="ECO:0008006" key="4">
    <source>
        <dbReference type="Google" id="ProtNLM"/>
    </source>
</evidence>
<reference evidence="2" key="1">
    <citation type="submission" date="2008-06" db="EMBL/GenBank/DDBJ databases">
        <authorList>
            <person name="Lorenzi H."/>
            <person name="Inman J."/>
            <person name="Miller J."/>
            <person name="Schobel S."/>
            <person name="Amedeo P."/>
            <person name="Caler E.V."/>
            <person name="da Silva J."/>
        </authorList>
    </citation>
    <scope>NUCLEOTIDE SEQUENCE [LARGE SCALE GENOMIC DNA]</scope>
    <source>
        <strain evidence="2">RN66</strain>
    </source>
</reference>
<feature type="coiled-coil region" evidence="1">
    <location>
        <begin position="64"/>
        <end position="91"/>
    </location>
</feature>
<name>B6AHA4_CRYMR</name>
<dbReference type="Gene3D" id="3.30.2300.10">
    <property type="entry name" value="THUMP superfamily"/>
    <property type="match status" value="1"/>
</dbReference>
<dbReference type="SUPFAM" id="SSF143437">
    <property type="entry name" value="THUMP domain-like"/>
    <property type="match status" value="1"/>
</dbReference>
<dbReference type="eggNOG" id="ENOG502SCTH">
    <property type="taxonomic scope" value="Eukaryota"/>
</dbReference>
<keyword evidence="3" id="KW-1185">Reference proteome</keyword>
<sequence length="287" mass="33631">MIIKRKRYYKDEFISQNKKKKWKLDNNSKGILMSISADSRATTAFKDIVAIFNDISPIEDISIVNNKYDVNDNLQSEISQLRSNIERFSLIGNISRCLILIKFDRTEDLPSEIVAKVMNKAYNEYINNNKSSYSNILSSRFISRLIPLDYICIPSSNELKNILKFAIIKNFPYCFISGKGNDIDYLNKNENQEYKISWCCCYSSRHNKISLKRQVVYDICSELIWGIESNIYDKLKKIYPVNLENPTKTILVEVTDKFCGISIVNEYHKHFKYNLHQIMNIKYLNND</sequence>
<dbReference type="RefSeq" id="XP_002141948.1">
    <property type="nucleotide sequence ID" value="XM_002141912.1"/>
</dbReference>
<dbReference type="OrthoDB" id="367221at2759"/>
<dbReference type="InterPro" id="IPR040183">
    <property type="entry name" value="THUMPD1-like"/>
</dbReference>
<dbReference type="EMBL" id="DS989734">
    <property type="protein sequence ID" value="EEA07599.1"/>
    <property type="molecule type" value="Genomic_DNA"/>
</dbReference>
<organism evidence="2 3">
    <name type="scientific">Cryptosporidium muris (strain RN66)</name>
    <dbReference type="NCBI Taxonomy" id="441375"/>
    <lineage>
        <taxon>Eukaryota</taxon>
        <taxon>Sar</taxon>
        <taxon>Alveolata</taxon>
        <taxon>Apicomplexa</taxon>
        <taxon>Conoidasida</taxon>
        <taxon>Coccidia</taxon>
        <taxon>Eucoccidiorida</taxon>
        <taxon>Eimeriorina</taxon>
        <taxon>Cryptosporidiidae</taxon>
        <taxon>Cryptosporidium</taxon>
    </lineage>
</organism>
<dbReference type="OMA" id="ICSELIW"/>
<dbReference type="Proteomes" id="UP000001460">
    <property type="component" value="Unassembled WGS sequence"/>
</dbReference>
<dbReference type="PANTHER" id="PTHR13452:SF10">
    <property type="entry name" value="THUMP DOMAIN-CONTAINING PROTEIN 1"/>
    <property type="match status" value="1"/>
</dbReference>
<dbReference type="GO" id="GO:0006400">
    <property type="term" value="P:tRNA modification"/>
    <property type="evidence" value="ECO:0007669"/>
    <property type="project" value="InterPro"/>
</dbReference>